<name>A0A9R1XCQ8_LACSA</name>
<evidence type="ECO:0000313" key="2">
    <source>
        <dbReference type="Proteomes" id="UP000235145"/>
    </source>
</evidence>
<reference evidence="1 2" key="1">
    <citation type="journal article" date="2017" name="Nat. Commun.">
        <title>Genome assembly with in vitro proximity ligation data and whole-genome triplication in lettuce.</title>
        <authorList>
            <person name="Reyes-Chin-Wo S."/>
            <person name="Wang Z."/>
            <person name="Yang X."/>
            <person name="Kozik A."/>
            <person name="Arikit S."/>
            <person name="Song C."/>
            <person name="Xia L."/>
            <person name="Froenicke L."/>
            <person name="Lavelle D.O."/>
            <person name="Truco M.J."/>
            <person name="Xia R."/>
            <person name="Zhu S."/>
            <person name="Xu C."/>
            <person name="Xu H."/>
            <person name="Xu X."/>
            <person name="Cox K."/>
            <person name="Korf I."/>
            <person name="Meyers B.C."/>
            <person name="Michelmore R.W."/>
        </authorList>
    </citation>
    <scope>NUCLEOTIDE SEQUENCE [LARGE SCALE GENOMIC DNA]</scope>
    <source>
        <strain evidence="2">cv. Salinas</strain>
        <tissue evidence="1">Seedlings</tissue>
    </source>
</reference>
<proteinExistence type="predicted"/>
<evidence type="ECO:0000313" key="1">
    <source>
        <dbReference type="EMBL" id="KAJ0209500.1"/>
    </source>
</evidence>
<gene>
    <name evidence="1" type="ORF">LSAT_V11C400193300</name>
</gene>
<organism evidence="1 2">
    <name type="scientific">Lactuca sativa</name>
    <name type="common">Garden lettuce</name>
    <dbReference type="NCBI Taxonomy" id="4236"/>
    <lineage>
        <taxon>Eukaryota</taxon>
        <taxon>Viridiplantae</taxon>
        <taxon>Streptophyta</taxon>
        <taxon>Embryophyta</taxon>
        <taxon>Tracheophyta</taxon>
        <taxon>Spermatophyta</taxon>
        <taxon>Magnoliopsida</taxon>
        <taxon>eudicotyledons</taxon>
        <taxon>Gunneridae</taxon>
        <taxon>Pentapetalae</taxon>
        <taxon>asterids</taxon>
        <taxon>campanulids</taxon>
        <taxon>Asterales</taxon>
        <taxon>Asteraceae</taxon>
        <taxon>Cichorioideae</taxon>
        <taxon>Cichorieae</taxon>
        <taxon>Lactucinae</taxon>
        <taxon>Lactuca</taxon>
    </lineage>
</organism>
<dbReference type="Proteomes" id="UP000235145">
    <property type="component" value="Unassembled WGS sequence"/>
</dbReference>
<dbReference type="AlphaFoldDB" id="A0A9R1XCQ8"/>
<dbReference type="EMBL" id="NBSK02000004">
    <property type="protein sequence ID" value="KAJ0209500.1"/>
    <property type="molecule type" value="Genomic_DNA"/>
</dbReference>
<keyword evidence="2" id="KW-1185">Reference proteome</keyword>
<comment type="caution">
    <text evidence="1">The sequence shown here is derived from an EMBL/GenBank/DDBJ whole genome shotgun (WGS) entry which is preliminary data.</text>
</comment>
<dbReference type="PANTHER" id="PTHR48449">
    <property type="entry name" value="DUF1985 DOMAIN-CONTAINING PROTEIN"/>
    <property type="match status" value="1"/>
</dbReference>
<dbReference type="PANTHER" id="PTHR48449:SF1">
    <property type="entry name" value="DUF1985 DOMAIN-CONTAINING PROTEIN"/>
    <property type="match status" value="1"/>
</dbReference>
<sequence length="283" mass="34007">MLIYLWDFTYEDLEDMWNKINKYLSLSERHQTLKYLVSRFTAPFRIWIYDMLPAVRACVFVLRKNRDTPRMKRWSGTKKLKWVDVNKIFSNTQYVYGERKSIPSPVQDHFRRQDEINSIPVPPPAFVVVHDFSVLRLKPYVAGGEVVIQNYLFHSYDVQHRLFNLVLDRDFWSALFGHTHDGWLEGVYHNFVQHITIWYRLLMERHFDSDRHTIMPPSFFVCHVLVEGYDWRVFMASIATYPNFMVTWWDVDTVLMPIHSSPNHRLFGELQLTSMEVHIIMRV</sequence>
<accession>A0A9R1XCQ8</accession>
<protein>
    <submittedName>
        <fullName evidence="1">Uncharacterized protein</fullName>
    </submittedName>
</protein>